<keyword evidence="9" id="KW-0051">Antiviral defense</keyword>
<evidence type="ECO:0000256" key="8">
    <source>
        <dbReference type="ARBA" id="ARBA00022840"/>
    </source>
</evidence>
<dbReference type="GO" id="GO:0005524">
    <property type="term" value="F:ATP binding"/>
    <property type="evidence" value="ECO:0007669"/>
    <property type="project" value="UniProtKB-KW"/>
</dbReference>
<keyword evidence="7" id="KW-0347">Helicase</keyword>
<dbReference type="GO" id="GO:0004518">
    <property type="term" value="F:nuclease activity"/>
    <property type="evidence" value="ECO:0007669"/>
    <property type="project" value="UniProtKB-KW"/>
</dbReference>
<evidence type="ECO:0000259" key="11">
    <source>
        <dbReference type="PROSITE" id="PS51643"/>
    </source>
</evidence>
<evidence type="ECO:0000256" key="3">
    <source>
        <dbReference type="ARBA" id="ARBA00022722"/>
    </source>
</evidence>
<dbReference type="GO" id="GO:0003677">
    <property type="term" value="F:DNA binding"/>
    <property type="evidence" value="ECO:0007669"/>
    <property type="project" value="InterPro"/>
</dbReference>
<feature type="domain" description="HD Cas3-type" evidence="11">
    <location>
        <begin position="11"/>
        <end position="212"/>
    </location>
</feature>
<evidence type="ECO:0000313" key="12">
    <source>
        <dbReference type="EMBL" id="WAA09834.1"/>
    </source>
</evidence>
<evidence type="ECO:0000256" key="9">
    <source>
        <dbReference type="ARBA" id="ARBA00023118"/>
    </source>
</evidence>
<proteinExistence type="inferred from homology"/>
<keyword evidence="6" id="KW-0378">Hydrolase</keyword>
<sequence>MPSVIAFQSCIARPGSLLTEHLLAVKESVEYFLKDGFDRETVKLAGLAGFCHDLAKANADWQYYIRTPCIKKGPNHSACGAFLFSYLGYHLLENSHCWEERKREWLWLIHDIQNHHSMLGELFNENWLIKYDWQKFDLQGMNQFIKDHYPILDNVLLNERELIKWIEECHFLLEDTYDELGLEYEEWEPLPIMTEIQKWRQLTTALISGDRFHVKKVESNWFEKKDFEKFSTHIEEFVRKNHNHPLSITRIKAQQRILSQLEQNPQSLFYSLDMPTGYGKTVTSIKMAVWFGKKQGYRKIVYVAPYLSILEQTTAVIEKLLSTKVLEHHSLAIVNDDPYQRVGFSQLAMESWANSVVCTSFHQFTKAIFPSRSQDVLRRAFLQDAVIIIDEPQIFNSDIWNLFLCGLESLAKLMNLKVIFLSATMPPFRNGLKNTPYPLIIQGDTNYIRYSVHVIDEKYNEKTVGDLLKRNERKTQAIILNTVKDAYLVFKNISKSVSKSYLVHGLMTPIHKKILIENIRNELEKKSTDPLYVVSTQVLEAGVDVSFQHVARALPIFPSIVQSAGRVNRHMNDIQLGLLTVFPFYRGDEKDTRSMIYPKALQRITDRLIFSKKTFHELELAELVKVYYEEMFRQNSYETALVRIGDAYEGNWHRLSEISPFKEQYYTLPLFIPFEPKHSDSLDSVSFLKSHFKVKSPFDIYEKYNDFNFMSGLSFEKRKQFMILFNYYVLNVSVKTALKVVSKEDYLEKRVPILLDTDAYDGTLGLNAGIEEDQFIW</sequence>
<dbReference type="InterPro" id="IPR006474">
    <property type="entry name" value="Helicase_Cas3_CRISPR-ass_core"/>
</dbReference>
<dbReference type="InterPro" id="IPR006483">
    <property type="entry name" value="CRISPR-assoc_Cas3_HD"/>
</dbReference>
<dbReference type="AlphaFoldDB" id="A0A9E8LW17"/>
<accession>A0A9E8LW17</accession>
<protein>
    <submittedName>
        <fullName evidence="12">CRISPR-associated helicase Cas3</fullName>
    </submittedName>
</protein>
<dbReference type="GO" id="GO:0046872">
    <property type="term" value="F:metal ion binding"/>
    <property type="evidence" value="ECO:0007669"/>
    <property type="project" value="UniProtKB-KW"/>
</dbReference>
<dbReference type="InterPro" id="IPR014001">
    <property type="entry name" value="Helicase_ATP-bd"/>
</dbReference>
<dbReference type="Pfam" id="PF22590">
    <property type="entry name" value="Cas3-like_C_2"/>
    <property type="match status" value="1"/>
</dbReference>
<name>A0A9E8LW17_9BACI</name>
<dbReference type="Gene3D" id="1.10.3210.30">
    <property type="match status" value="1"/>
</dbReference>
<dbReference type="InterPro" id="IPR038257">
    <property type="entry name" value="CRISPR-assoc_Cas3_HD_sf"/>
</dbReference>
<keyword evidence="4" id="KW-0479">Metal-binding</keyword>
<dbReference type="Gene3D" id="3.40.50.300">
    <property type="entry name" value="P-loop containing nucleotide triphosphate hydrolases"/>
    <property type="match status" value="2"/>
</dbReference>
<dbReference type="CDD" id="cd09641">
    <property type="entry name" value="Cas3''_I"/>
    <property type="match status" value="1"/>
</dbReference>
<dbReference type="KEGG" id="faf:OE104_00170"/>
<organism evidence="12 13">
    <name type="scientific">Fervidibacillus albus</name>
    <dbReference type="NCBI Taxonomy" id="2980026"/>
    <lineage>
        <taxon>Bacteria</taxon>
        <taxon>Bacillati</taxon>
        <taxon>Bacillota</taxon>
        <taxon>Bacilli</taxon>
        <taxon>Bacillales</taxon>
        <taxon>Bacillaceae</taxon>
        <taxon>Fervidibacillus</taxon>
    </lineage>
</organism>
<evidence type="ECO:0000256" key="6">
    <source>
        <dbReference type="ARBA" id="ARBA00022801"/>
    </source>
</evidence>
<evidence type="ECO:0000256" key="7">
    <source>
        <dbReference type="ARBA" id="ARBA00022806"/>
    </source>
</evidence>
<reference evidence="12" key="1">
    <citation type="submission" date="2022-09" db="EMBL/GenBank/DDBJ databases">
        <title>Complete Genomes of Fervidibacillus albus and Fervidibacillus halotolerans isolated from tidal flat sediments.</title>
        <authorList>
            <person name="Kwon K.K."/>
            <person name="Yang S.-H."/>
            <person name="Park M.J."/>
            <person name="Oh H.-M."/>
        </authorList>
    </citation>
    <scope>NUCLEOTIDE SEQUENCE</scope>
    <source>
        <strain evidence="12">MEBiC13591</strain>
    </source>
</reference>
<dbReference type="RefSeq" id="WP_275417618.1">
    <property type="nucleotide sequence ID" value="NZ_CP106878.1"/>
</dbReference>
<keyword evidence="13" id="KW-1185">Reference proteome</keyword>
<evidence type="ECO:0000259" key="10">
    <source>
        <dbReference type="PROSITE" id="PS51192"/>
    </source>
</evidence>
<dbReference type="PROSITE" id="PS51643">
    <property type="entry name" value="HD_CAS3"/>
    <property type="match status" value="1"/>
</dbReference>
<dbReference type="SMART" id="SM00487">
    <property type="entry name" value="DEXDc"/>
    <property type="match status" value="1"/>
</dbReference>
<gene>
    <name evidence="12" type="primary">cas3</name>
    <name evidence="12" type="ORF">OE104_00170</name>
</gene>
<dbReference type="NCBIfam" id="TIGR01587">
    <property type="entry name" value="cas3_core"/>
    <property type="match status" value="1"/>
</dbReference>
<dbReference type="InterPro" id="IPR054712">
    <property type="entry name" value="Cas3-like_dom"/>
</dbReference>
<keyword evidence="8" id="KW-0067">ATP-binding</keyword>
<dbReference type="GO" id="GO:0051607">
    <property type="term" value="P:defense response to virus"/>
    <property type="evidence" value="ECO:0007669"/>
    <property type="project" value="UniProtKB-KW"/>
</dbReference>
<evidence type="ECO:0000256" key="4">
    <source>
        <dbReference type="ARBA" id="ARBA00022723"/>
    </source>
</evidence>
<keyword evidence="3" id="KW-0540">Nuclease</keyword>
<dbReference type="GO" id="GO:0004386">
    <property type="term" value="F:helicase activity"/>
    <property type="evidence" value="ECO:0007669"/>
    <property type="project" value="UniProtKB-KW"/>
</dbReference>
<dbReference type="PROSITE" id="PS51192">
    <property type="entry name" value="HELICASE_ATP_BIND_1"/>
    <property type="match status" value="1"/>
</dbReference>
<comment type="similarity">
    <text evidence="1">In the N-terminal section; belongs to the CRISPR-associated nuclease Cas3-HD family.</text>
</comment>
<dbReference type="GO" id="GO:0016787">
    <property type="term" value="F:hydrolase activity"/>
    <property type="evidence" value="ECO:0007669"/>
    <property type="project" value="UniProtKB-KW"/>
</dbReference>
<dbReference type="InterPro" id="IPR006935">
    <property type="entry name" value="Helicase/UvrB_N"/>
</dbReference>
<dbReference type="Proteomes" id="UP001164718">
    <property type="component" value="Chromosome"/>
</dbReference>
<evidence type="ECO:0000256" key="5">
    <source>
        <dbReference type="ARBA" id="ARBA00022741"/>
    </source>
</evidence>
<evidence type="ECO:0000256" key="2">
    <source>
        <dbReference type="ARBA" id="ARBA00009046"/>
    </source>
</evidence>
<comment type="similarity">
    <text evidence="2">In the central section; belongs to the CRISPR-associated helicase Cas3 family.</text>
</comment>
<dbReference type="SUPFAM" id="SSF52540">
    <property type="entry name" value="P-loop containing nucleoside triphosphate hydrolases"/>
    <property type="match status" value="1"/>
</dbReference>
<evidence type="ECO:0000313" key="13">
    <source>
        <dbReference type="Proteomes" id="UP001164718"/>
    </source>
</evidence>
<evidence type="ECO:0000256" key="1">
    <source>
        <dbReference type="ARBA" id="ARBA00006847"/>
    </source>
</evidence>
<dbReference type="EMBL" id="CP106878">
    <property type="protein sequence ID" value="WAA09834.1"/>
    <property type="molecule type" value="Genomic_DNA"/>
</dbReference>
<feature type="domain" description="Helicase ATP-binding" evidence="10">
    <location>
        <begin position="261"/>
        <end position="443"/>
    </location>
</feature>
<dbReference type="Pfam" id="PF04851">
    <property type="entry name" value="ResIII"/>
    <property type="match status" value="1"/>
</dbReference>
<keyword evidence="5" id="KW-0547">Nucleotide-binding</keyword>
<dbReference type="InterPro" id="IPR027417">
    <property type="entry name" value="P-loop_NTPase"/>
</dbReference>